<dbReference type="InterPro" id="IPR013783">
    <property type="entry name" value="Ig-like_fold"/>
</dbReference>
<dbReference type="AlphaFoldDB" id="A0A1H9PUN4"/>
<evidence type="ECO:0008006" key="6">
    <source>
        <dbReference type="Google" id="ProtNLM"/>
    </source>
</evidence>
<feature type="chain" id="PRO_5011577184" description="Ig-like domain (Group 3)" evidence="1">
    <location>
        <begin position="31"/>
        <end position="793"/>
    </location>
</feature>
<dbReference type="EMBL" id="FOHA01000001">
    <property type="protein sequence ID" value="SER51499.1"/>
    <property type="molecule type" value="Genomic_DNA"/>
</dbReference>
<feature type="domain" description="Bacterial Ig" evidence="2">
    <location>
        <begin position="713"/>
        <end position="787"/>
    </location>
</feature>
<feature type="domain" description="Bacterial Ig" evidence="2">
    <location>
        <begin position="379"/>
        <end position="457"/>
    </location>
</feature>
<dbReference type="PROSITE" id="PS50890">
    <property type="entry name" value="PUA"/>
    <property type="match status" value="1"/>
</dbReference>
<dbReference type="Gene3D" id="2.60.40.10">
    <property type="entry name" value="Immunoglobulins"/>
    <property type="match status" value="5"/>
</dbReference>
<dbReference type="Pfam" id="PF24424">
    <property type="entry name" value="FNG"/>
    <property type="match status" value="1"/>
</dbReference>
<keyword evidence="5" id="KW-1185">Reference proteome</keyword>
<reference evidence="4 5" key="1">
    <citation type="submission" date="2016-10" db="EMBL/GenBank/DDBJ databases">
        <authorList>
            <person name="de Groot N.N."/>
        </authorList>
    </citation>
    <scope>NUCLEOTIDE SEQUENCE [LARGE SCALE GENOMIC DNA]</scope>
    <source>
        <strain evidence="4 5">DSM 13760</strain>
    </source>
</reference>
<evidence type="ECO:0000259" key="2">
    <source>
        <dbReference type="Pfam" id="PF17936"/>
    </source>
</evidence>
<dbReference type="InterPro" id="IPR041498">
    <property type="entry name" value="Big_6"/>
</dbReference>
<dbReference type="OrthoDB" id="2339378at2"/>
<dbReference type="Pfam" id="PF17936">
    <property type="entry name" value="Big_6"/>
    <property type="match status" value="6"/>
</dbReference>
<feature type="domain" description="Bacterial Ig" evidence="2">
    <location>
        <begin position="465"/>
        <end position="542"/>
    </location>
</feature>
<dbReference type="STRING" id="142588.SAMN04488559_101127"/>
<accession>A0A1H9PUN4</accession>
<name>A0A1H9PUN4_9LACT</name>
<evidence type="ECO:0000313" key="4">
    <source>
        <dbReference type="EMBL" id="SER51499.1"/>
    </source>
</evidence>
<feature type="domain" description="FNG" evidence="3">
    <location>
        <begin position="62"/>
        <end position="204"/>
    </location>
</feature>
<feature type="signal peptide" evidence="1">
    <location>
        <begin position="1"/>
        <end position="30"/>
    </location>
</feature>
<sequence length="793" mass="85043">MSFNYKKTLASAILLGAISSSFLGGTNAEASTYVNNPTNFLANPNASLFVPHLSAMNQRVADEFDVTKNWRVTEFKSTIKTPIQDVFTMNRTRPGTDITYTSIGFSNLGKTTFKAHKVIPMKKGKTYKLNLLYGLHTVGNAKAWIDFNGTKVEVAGSDQKYTEEITPDADMDYVITMEYNALKYSNVFLMVGFDGADQDGGITETSSVEKPFVNTPEAKTRIITGVGEDIGNTVRIFDSSNREIGRGTVDRFRDFNITTNRDLVYNETLTAIQYNDKGYESDPMTVKVDDTISPDQPIVKAIEVTDQLVQGTAEADSTVIVRNANGQEIGRATALFDGSFDFKLAKKAKEGDKVYITATDAAGNESTATEVPVVDNSTPEAPQVNPVTDLHTTVSGNTKQGNCEVTVEISGDTFTGTSDANGNFTVQLGKTYQARTVVHVTSTNQAGKVSPTTTVTIQAEKRTESPTVNDVYDNSPMISGTAEENATINVTIDGDTHTTQANAAGNYTINMGKNYAAGSTGSVTATGLSGKESLATPFVVQDVTAPDAPAVDKVTEADAHLTGRTEAGATVDVTVTDASTNRRYVYQKVADATGEFDIELNRLFPVGSQIQVTATDPAGNVSDPTNVKVENSIILDIDLDEVNSQSEEVTGFTSRPFSDYTVQIGNAYITGTSDANGDFVIELDELLSLGTVIKYSAQEGTDQTTVKTLTVLPRRVTLKPLRAGDLDISGSSDPNAEITIHFNLNAPITVTADQDGNFSYQLAAPIKVGDSVKVTQTLDGYTSPASTSGVYTR</sequence>
<feature type="domain" description="Bacterial Ig" evidence="2">
    <location>
        <begin position="211"/>
        <end position="290"/>
    </location>
</feature>
<dbReference type="NCBIfam" id="NF033510">
    <property type="entry name" value="Ca_tandemer"/>
    <property type="match status" value="3"/>
</dbReference>
<evidence type="ECO:0000256" key="1">
    <source>
        <dbReference type="SAM" id="SignalP"/>
    </source>
</evidence>
<gene>
    <name evidence="4" type="ORF">SAMN04488559_101127</name>
</gene>
<dbReference type="InterPro" id="IPR057034">
    <property type="entry name" value="FNG"/>
</dbReference>
<feature type="domain" description="Bacterial Ig" evidence="2">
    <location>
        <begin position="294"/>
        <end position="375"/>
    </location>
</feature>
<dbReference type="Proteomes" id="UP000198948">
    <property type="component" value="Unassembled WGS sequence"/>
</dbReference>
<protein>
    <recommendedName>
        <fullName evidence="6">Ig-like domain (Group 3)</fullName>
    </recommendedName>
</protein>
<evidence type="ECO:0000259" key="3">
    <source>
        <dbReference type="Pfam" id="PF24424"/>
    </source>
</evidence>
<evidence type="ECO:0000313" key="5">
    <source>
        <dbReference type="Proteomes" id="UP000198948"/>
    </source>
</evidence>
<feature type="domain" description="Bacterial Ig" evidence="2">
    <location>
        <begin position="545"/>
        <end position="630"/>
    </location>
</feature>
<keyword evidence="1" id="KW-0732">Signal</keyword>
<dbReference type="RefSeq" id="WP_092649283.1">
    <property type="nucleotide sequence ID" value="NZ_FOHA01000001.1"/>
</dbReference>
<proteinExistence type="predicted"/>
<organism evidence="4 5">
    <name type="scientific">Isobaculum melis</name>
    <dbReference type="NCBI Taxonomy" id="142588"/>
    <lineage>
        <taxon>Bacteria</taxon>
        <taxon>Bacillati</taxon>
        <taxon>Bacillota</taxon>
        <taxon>Bacilli</taxon>
        <taxon>Lactobacillales</taxon>
        <taxon>Carnobacteriaceae</taxon>
        <taxon>Isobaculum</taxon>
    </lineage>
</organism>